<dbReference type="InterPro" id="IPR057764">
    <property type="entry name" value="Ubiquitin_PRKD1-3_N"/>
</dbReference>
<keyword evidence="7" id="KW-0808">Transferase</keyword>
<evidence type="ECO:0000256" key="7">
    <source>
        <dbReference type="ARBA" id="ARBA00022679"/>
    </source>
</evidence>
<name>A0A8J2KIS4_9HEXA</name>
<evidence type="ECO:0000256" key="9">
    <source>
        <dbReference type="ARBA" id="ARBA00022737"/>
    </source>
</evidence>
<feature type="compositionally biased region" description="Polar residues" evidence="14">
    <location>
        <begin position="273"/>
        <end position="282"/>
    </location>
</feature>
<keyword evidence="11" id="KW-0418">Kinase</keyword>
<dbReference type="GO" id="GO:0042383">
    <property type="term" value="C:sarcolemma"/>
    <property type="evidence" value="ECO:0007669"/>
    <property type="project" value="UniProtKB-SubCell"/>
</dbReference>
<evidence type="ECO:0000256" key="11">
    <source>
        <dbReference type="ARBA" id="ARBA00022777"/>
    </source>
</evidence>
<keyword evidence="10" id="KW-0863">Zinc-finger</keyword>
<dbReference type="PANTHER" id="PTHR22968:SF24">
    <property type="entry name" value="SERINE_THREONINE-PROTEIN KINASE"/>
    <property type="match status" value="1"/>
</dbReference>
<dbReference type="GO" id="GO:0007200">
    <property type="term" value="P:phospholipase C-activating G protein-coupled receptor signaling pathway"/>
    <property type="evidence" value="ECO:0007669"/>
    <property type="project" value="TreeGrafter"/>
</dbReference>
<dbReference type="PROSITE" id="PS00479">
    <property type="entry name" value="ZF_DAG_PE_1"/>
    <property type="match status" value="1"/>
</dbReference>
<dbReference type="FunFam" id="3.30.60.20:FF:000022">
    <property type="entry name" value="SH3 and cysteine-rich domain-containing protein 3 isoform 2"/>
    <property type="match status" value="1"/>
</dbReference>
<keyword evidence="8" id="KW-0479">Metal-binding</keyword>
<evidence type="ECO:0000259" key="15">
    <source>
        <dbReference type="PROSITE" id="PS50081"/>
    </source>
</evidence>
<evidence type="ECO:0000313" key="17">
    <source>
        <dbReference type="Proteomes" id="UP000708208"/>
    </source>
</evidence>
<dbReference type="GO" id="GO:0005829">
    <property type="term" value="C:cytosol"/>
    <property type="evidence" value="ECO:0007669"/>
    <property type="project" value="TreeGrafter"/>
</dbReference>
<evidence type="ECO:0000256" key="12">
    <source>
        <dbReference type="ARBA" id="ARBA00022833"/>
    </source>
</evidence>
<evidence type="ECO:0000256" key="5">
    <source>
        <dbReference type="ARBA" id="ARBA00022490"/>
    </source>
</evidence>
<dbReference type="OrthoDB" id="10252171at2759"/>
<keyword evidence="12" id="KW-0862">Zinc</keyword>
<keyword evidence="5" id="KW-0963">Cytoplasm</keyword>
<evidence type="ECO:0000256" key="14">
    <source>
        <dbReference type="SAM" id="MobiDB-lite"/>
    </source>
</evidence>
<evidence type="ECO:0000313" key="16">
    <source>
        <dbReference type="EMBL" id="CAG7785747.1"/>
    </source>
</evidence>
<dbReference type="Pfam" id="PF25525">
    <property type="entry name" value="Ubiquitin_PRKD1_N"/>
    <property type="match status" value="1"/>
</dbReference>
<dbReference type="GO" id="GO:0035556">
    <property type="term" value="P:intracellular signal transduction"/>
    <property type="evidence" value="ECO:0007669"/>
    <property type="project" value="TreeGrafter"/>
</dbReference>
<evidence type="ECO:0000256" key="6">
    <source>
        <dbReference type="ARBA" id="ARBA00022527"/>
    </source>
</evidence>
<feature type="region of interest" description="Disordered" evidence="14">
    <location>
        <begin position="138"/>
        <end position="159"/>
    </location>
</feature>
<dbReference type="GO" id="GO:0008270">
    <property type="term" value="F:zinc ion binding"/>
    <property type="evidence" value="ECO:0007669"/>
    <property type="project" value="UniProtKB-KW"/>
</dbReference>
<keyword evidence="3" id="KW-0728">SH3 domain</keyword>
<evidence type="ECO:0000256" key="3">
    <source>
        <dbReference type="ARBA" id="ARBA00022443"/>
    </source>
</evidence>
<dbReference type="SMART" id="SM00109">
    <property type="entry name" value="C1"/>
    <property type="match status" value="1"/>
</dbReference>
<feature type="region of interest" description="Disordered" evidence="14">
    <location>
        <begin position="101"/>
        <end position="121"/>
    </location>
</feature>
<dbReference type="GO" id="GO:0004674">
    <property type="term" value="F:protein serine/threonine kinase activity"/>
    <property type="evidence" value="ECO:0007669"/>
    <property type="project" value="UniProtKB-KW"/>
</dbReference>
<keyword evidence="6" id="KW-0723">Serine/threonine-protein kinase</keyword>
<protein>
    <recommendedName>
        <fullName evidence="15">Phorbol-ester/DAG-type domain-containing protein</fullName>
    </recommendedName>
</protein>
<feature type="region of interest" description="Disordered" evidence="14">
    <location>
        <begin position="215"/>
        <end position="282"/>
    </location>
</feature>
<comment type="caution">
    <text evidence="16">The sequence shown here is derived from an EMBL/GenBank/DDBJ whole genome shotgun (WGS) entry which is preliminary data.</text>
</comment>
<evidence type="ECO:0000256" key="1">
    <source>
        <dbReference type="ARBA" id="ARBA00004278"/>
    </source>
</evidence>
<sequence>MGNLPKPIALFYTGVGLTKISHKNKKLPDHGLNRLNERLLLFRHDYSSTNILQMINSASEINDDTLVEIVLTGCGLNYHKRCVYKIPNNCSHTNLSSKRRRSSTFLNVPRSPSESGSISSISALSDDSTSLLTVGGLLAPSPSTKRSRSPSLGGRPPWIEREMAGRIKIPHTFMVHTYMRPTVCHYCRKLLKGVYKQGLQCKDCKYNAHKKCTEKIPKDCPGEAPKETGENSVSEQESFDNEKEASIGSRDSNETLEDDSDDSGSPPGLYKDTSPTQSVPNGIVTSILRKRHFWRLDTKALTLFQNDTGSKYYKEIPLSEILTVEPAKGPQGNAIDLINNLLQVKQRKRFTVDKSLSHIWLQQCSHSDSFENRIGTVPPPPPCF</sequence>
<keyword evidence="13" id="KW-0472">Membrane</keyword>
<feature type="compositionally biased region" description="Basic and acidic residues" evidence="14">
    <location>
        <begin position="215"/>
        <end position="229"/>
    </location>
</feature>
<gene>
    <name evidence="16" type="ORF">AFUS01_LOCUS24354</name>
</gene>
<accession>A0A8J2KIS4</accession>
<evidence type="ECO:0000256" key="2">
    <source>
        <dbReference type="ARBA" id="ARBA00004496"/>
    </source>
</evidence>
<evidence type="ECO:0000256" key="10">
    <source>
        <dbReference type="ARBA" id="ARBA00022771"/>
    </source>
</evidence>
<keyword evidence="17" id="KW-1185">Reference proteome</keyword>
<dbReference type="CDD" id="cd20796">
    <property type="entry name" value="C1_PKD_rpt2"/>
    <property type="match status" value="1"/>
</dbReference>
<dbReference type="AlphaFoldDB" id="A0A8J2KIS4"/>
<evidence type="ECO:0000256" key="8">
    <source>
        <dbReference type="ARBA" id="ARBA00022723"/>
    </source>
</evidence>
<keyword evidence="4" id="KW-1003">Cell membrane</keyword>
<dbReference type="Proteomes" id="UP000708208">
    <property type="component" value="Unassembled WGS sequence"/>
</dbReference>
<dbReference type="InterPro" id="IPR002219">
    <property type="entry name" value="PKC_DAG/PE"/>
</dbReference>
<evidence type="ECO:0000256" key="4">
    <source>
        <dbReference type="ARBA" id="ARBA00022475"/>
    </source>
</evidence>
<organism evidence="16 17">
    <name type="scientific">Allacma fusca</name>
    <dbReference type="NCBI Taxonomy" id="39272"/>
    <lineage>
        <taxon>Eukaryota</taxon>
        <taxon>Metazoa</taxon>
        <taxon>Ecdysozoa</taxon>
        <taxon>Arthropoda</taxon>
        <taxon>Hexapoda</taxon>
        <taxon>Collembola</taxon>
        <taxon>Symphypleona</taxon>
        <taxon>Sminthuridae</taxon>
        <taxon>Allacma</taxon>
    </lineage>
</organism>
<keyword evidence="9" id="KW-0677">Repeat</keyword>
<feature type="domain" description="Phorbol-ester/DAG-type" evidence="15">
    <location>
        <begin position="170"/>
        <end position="220"/>
    </location>
</feature>
<reference evidence="16" key="1">
    <citation type="submission" date="2021-06" db="EMBL/GenBank/DDBJ databases">
        <authorList>
            <person name="Hodson N. C."/>
            <person name="Mongue J. A."/>
            <person name="Jaron S. K."/>
        </authorList>
    </citation>
    <scope>NUCLEOTIDE SEQUENCE</scope>
</reference>
<feature type="compositionally biased region" description="Low complexity" evidence="14">
    <location>
        <begin position="111"/>
        <end position="121"/>
    </location>
</feature>
<dbReference type="EMBL" id="CAJVCH010302802">
    <property type="protein sequence ID" value="CAG7785747.1"/>
    <property type="molecule type" value="Genomic_DNA"/>
</dbReference>
<proteinExistence type="predicted"/>
<dbReference type="PROSITE" id="PS50081">
    <property type="entry name" value="ZF_DAG_PE_2"/>
    <property type="match status" value="1"/>
</dbReference>
<dbReference type="Pfam" id="PF00130">
    <property type="entry name" value="C1_1"/>
    <property type="match status" value="1"/>
</dbReference>
<comment type="subcellular location">
    <subcellularLocation>
        <location evidence="1">Cell membrane</location>
        <location evidence="1">Sarcolemma</location>
        <topology evidence="1">Peripheral membrane protein</topology>
        <orientation evidence="1">Cytoplasmic side</orientation>
    </subcellularLocation>
    <subcellularLocation>
        <location evidence="2">Cytoplasm</location>
    </subcellularLocation>
</comment>
<evidence type="ECO:0000256" key="13">
    <source>
        <dbReference type="ARBA" id="ARBA00023136"/>
    </source>
</evidence>
<dbReference type="PANTHER" id="PTHR22968">
    <property type="entry name" value="PROTEIN KINASE C, MU"/>
    <property type="match status" value="1"/>
</dbReference>